<evidence type="ECO:0000313" key="3">
    <source>
        <dbReference type="Proteomes" id="UP001595445"/>
    </source>
</evidence>
<evidence type="ECO:0000256" key="1">
    <source>
        <dbReference type="SAM" id="SignalP"/>
    </source>
</evidence>
<dbReference type="Proteomes" id="UP001595445">
    <property type="component" value="Unassembled WGS sequence"/>
</dbReference>
<feature type="chain" id="PRO_5046555718" description="SH3 domain-containing protein" evidence="1">
    <location>
        <begin position="19"/>
        <end position="205"/>
    </location>
</feature>
<dbReference type="EMBL" id="JBHRSM010000001">
    <property type="protein sequence ID" value="MFC3084737.1"/>
    <property type="molecule type" value="Genomic_DNA"/>
</dbReference>
<evidence type="ECO:0008006" key="4">
    <source>
        <dbReference type="Google" id="ProtNLM"/>
    </source>
</evidence>
<keyword evidence="3" id="KW-1185">Reference proteome</keyword>
<proteinExistence type="predicted"/>
<sequence length="205" mass="21438">MRRILIALTLTLAPPALAETPSPVKTAELSARLHALGLAQGDPLLILCAARLRKTLAPTASDRAPEGGSPAAGTPLTWEEMLASAEPLASGDAALTGLIDDIRAETVKGVASGPVYNIGQLADGRDDTYPPIEFRGGEYAEVYVEAKAATNLNLTVHDDRGRLVCSDTDISHIAYCGWTPATGGRFTLKVENKGPAAASYALMTN</sequence>
<dbReference type="RefSeq" id="WP_197642547.1">
    <property type="nucleotide sequence ID" value="NZ_JAEACP010000005.1"/>
</dbReference>
<keyword evidence="1" id="KW-0732">Signal</keyword>
<reference evidence="3" key="1">
    <citation type="journal article" date="2019" name="Int. J. Syst. Evol. Microbiol.">
        <title>The Global Catalogue of Microorganisms (GCM) 10K type strain sequencing project: providing services to taxonomists for standard genome sequencing and annotation.</title>
        <authorList>
            <consortium name="The Broad Institute Genomics Platform"/>
            <consortium name="The Broad Institute Genome Sequencing Center for Infectious Disease"/>
            <person name="Wu L."/>
            <person name="Ma J."/>
        </authorList>
    </citation>
    <scope>NUCLEOTIDE SEQUENCE [LARGE SCALE GENOMIC DNA]</scope>
    <source>
        <strain evidence="3">KCTC 62102</strain>
    </source>
</reference>
<comment type="caution">
    <text evidence="2">The sequence shown here is derived from an EMBL/GenBank/DDBJ whole genome shotgun (WGS) entry which is preliminary data.</text>
</comment>
<feature type="signal peptide" evidence="1">
    <location>
        <begin position="1"/>
        <end position="18"/>
    </location>
</feature>
<organism evidence="2 3">
    <name type="scientific">Tabrizicola soli</name>
    <dbReference type="NCBI Taxonomy" id="2185115"/>
    <lineage>
        <taxon>Bacteria</taxon>
        <taxon>Pseudomonadati</taxon>
        <taxon>Pseudomonadota</taxon>
        <taxon>Alphaproteobacteria</taxon>
        <taxon>Rhodobacterales</taxon>
        <taxon>Paracoccaceae</taxon>
        <taxon>Tabrizicola</taxon>
    </lineage>
</organism>
<gene>
    <name evidence="2" type="ORF">ACFOD6_01630</name>
</gene>
<evidence type="ECO:0000313" key="2">
    <source>
        <dbReference type="EMBL" id="MFC3084737.1"/>
    </source>
</evidence>
<accession>A0ABV7DP36</accession>
<name>A0ABV7DP36_9RHOB</name>
<protein>
    <recommendedName>
        <fullName evidence="4">SH3 domain-containing protein</fullName>
    </recommendedName>
</protein>